<comment type="subcellular location">
    <subcellularLocation>
        <location evidence="1">Membrane</location>
        <topology evidence="1">Single-pass membrane protein</topology>
    </subcellularLocation>
</comment>
<keyword evidence="3 7" id="KW-0732">Signal</keyword>
<keyword evidence="2 5" id="KW-0245">EGF-like domain</keyword>
<comment type="caution">
    <text evidence="5">Lacks conserved residue(s) required for the propagation of feature annotation.</text>
</comment>
<dbReference type="PROSITE" id="PS00010">
    <property type="entry name" value="ASX_HYDROXYL"/>
    <property type="match status" value="1"/>
</dbReference>
<evidence type="ECO:0000256" key="7">
    <source>
        <dbReference type="SAM" id="SignalP"/>
    </source>
</evidence>
<dbReference type="GO" id="GO:0030247">
    <property type="term" value="F:polysaccharide binding"/>
    <property type="evidence" value="ECO:0007669"/>
    <property type="project" value="InterPro"/>
</dbReference>
<keyword evidence="10" id="KW-1185">Reference proteome</keyword>
<dbReference type="InterPro" id="IPR025287">
    <property type="entry name" value="WAK_GUB"/>
</dbReference>
<dbReference type="Pfam" id="PF07645">
    <property type="entry name" value="EGF_CA"/>
    <property type="match status" value="1"/>
</dbReference>
<dbReference type="GO" id="GO:0005509">
    <property type="term" value="F:calcium ion binding"/>
    <property type="evidence" value="ECO:0007669"/>
    <property type="project" value="InterPro"/>
</dbReference>
<dbReference type="SMART" id="SM00181">
    <property type="entry name" value="EGF"/>
    <property type="match status" value="2"/>
</dbReference>
<dbReference type="Gene3D" id="2.10.25.10">
    <property type="entry name" value="Laminin"/>
    <property type="match status" value="2"/>
</dbReference>
<feature type="signal peptide" evidence="7">
    <location>
        <begin position="1"/>
        <end position="31"/>
    </location>
</feature>
<dbReference type="InterPro" id="IPR000742">
    <property type="entry name" value="EGF"/>
</dbReference>
<dbReference type="PROSITE" id="PS50026">
    <property type="entry name" value="EGF_3"/>
    <property type="match status" value="1"/>
</dbReference>
<feature type="chain" id="PRO_5042251058" description="EGF-like domain-containing protein" evidence="7">
    <location>
        <begin position="32"/>
        <end position="420"/>
    </location>
</feature>
<accession>A0AAD4SGM6</accession>
<dbReference type="FunFam" id="2.10.25.10:FF:000628">
    <property type="entry name" value="Wall-associated receptor kinase 2"/>
    <property type="match status" value="1"/>
</dbReference>
<evidence type="ECO:0000256" key="1">
    <source>
        <dbReference type="ARBA" id="ARBA00004167"/>
    </source>
</evidence>
<proteinExistence type="predicted"/>
<evidence type="ECO:0000256" key="4">
    <source>
        <dbReference type="ARBA" id="ARBA00023157"/>
    </source>
</evidence>
<feature type="domain" description="EGF-like" evidence="8">
    <location>
        <begin position="327"/>
        <end position="364"/>
    </location>
</feature>
<protein>
    <recommendedName>
        <fullName evidence="8">EGF-like domain-containing protein</fullName>
    </recommendedName>
</protein>
<dbReference type="InterPro" id="IPR018097">
    <property type="entry name" value="EGF_Ca-bd_CS"/>
</dbReference>
<gene>
    <name evidence="9" type="ORF">MKW98_004840</name>
</gene>
<dbReference type="PROSITE" id="PS01187">
    <property type="entry name" value="EGF_CA"/>
    <property type="match status" value="1"/>
</dbReference>
<evidence type="ECO:0000256" key="6">
    <source>
        <dbReference type="SAM" id="MobiDB-lite"/>
    </source>
</evidence>
<dbReference type="InterPro" id="IPR000152">
    <property type="entry name" value="EGF-type_Asp/Asn_hydroxyl_site"/>
</dbReference>
<dbReference type="SMART" id="SM00179">
    <property type="entry name" value="EGF_CA"/>
    <property type="match status" value="1"/>
</dbReference>
<dbReference type="SUPFAM" id="SSF57196">
    <property type="entry name" value="EGF/Laminin"/>
    <property type="match status" value="1"/>
</dbReference>
<evidence type="ECO:0000313" key="9">
    <source>
        <dbReference type="EMBL" id="KAI3906807.1"/>
    </source>
</evidence>
<dbReference type="AlphaFoldDB" id="A0AAD4SGM6"/>
<dbReference type="CDD" id="cd00054">
    <property type="entry name" value="EGF_CA"/>
    <property type="match status" value="1"/>
</dbReference>
<reference evidence="9" key="1">
    <citation type="submission" date="2022-04" db="EMBL/GenBank/DDBJ databases">
        <title>A functionally conserved STORR gene fusion in Papaver species that diverged 16.8 million years ago.</title>
        <authorList>
            <person name="Catania T."/>
        </authorList>
    </citation>
    <scope>NUCLEOTIDE SEQUENCE</scope>
    <source>
        <strain evidence="9">S-188037</strain>
    </source>
</reference>
<feature type="compositionally biased region" description="Low complexity" evidence="6">
    <location>
        <begin position="395"/>
        <end position="411"/>
    </location>
</feature>
<dbReference type="PANTHER" id="PTHR33491">
    <property type="entry name" value="OSJNBA0016N04.9 PROTEIN"/>
    <property type="match status" value="1"/>
</dbReference>
<feature type="region of interest" description="Disordered" evidence="6">
    <location>
        <begin position="395"/>
        <end position="420"/>
    </location>
</feature>
<dbReference type="InterPro" id="IPR049883">
    <property type="entry name" value="NOTCH1_EGF-like"/>
</dbReference>
<organism evidence="9 10">
    <name type="scientific">Papaver atlanticum</name>
    <dbReference type="NCBI Taxonomy" id="357466"/>
    <lineage>
        <taxon>Eukaryota</taxon>
        <taxon>Viridiplantae</taxon>
        <taxon>Streptophyta</taxon>
        <taxon>Embryophyta</taxon>
        <taxon>Tracheophyta</taxon>
        <taxon>Spermatophyta</taxon>
        <taxon>Magnoliopsida</taxon>
        <taxon>Ranunculales</taxon>
        <taxon>Papaveraceae</taxon>
        <taxon>Papaveroideae</taxon>
        <taxon>Papaver</taxon>
    </lineage>
</organism>
<dbReference type="InterPro" id="IPR001881">
    <property type="entry name" value="EGF-like_Ca-bd_dom"/>
</dbReference>
<dbReference type="GO" id="GO:0016020">
    <property type="term" value="C:membrane"/>
    <property type="evidence" value="ECO:0007669"/>
    <property type="project" value="UniProtKB-SubCell"/>
</dbReference>
<evidence type="ECO:0000256" key="5">
    <source>
        <dbReference type="PROSITE-ProRule" id="PRU00076"/>
    </source>
</evidence>
<dbReference type="EMBL" id="JAJJMB010010713">
    <property type="protein sequence ID" value="KAI3906807.1"/>
    <property type="molecule type" value="Genomic_DNA"/>
</dbReference>
<dbReference type="Pfam" id="PF13947">
    <property type="entry name" value="GUB_WAK_bind"/>
    <property type="match status" value="1"/>
</dbReference>
<evidence type="ECO:0000259" key="8">
    <source>
        <dbReference type="PROSITE" id="PS50026"/>
    </source>
</evidence>
<name>A0AAD4SGM6_9MAGN</name>
<evidence type="ECO:0000256" key="2">
    <source>
        <dbReference type="ARBA" id="ARBA00022536"/>
    </source>
</evidence>
<comment type="caution">
    <text evidence="9">The sequence shown here is derived from an EMBL/GenBank/DDBJ whole genome shotgun (WGS) entry which is preliminary data.</text>
</comment>
<sequence>MPSLLSVIRCLQVFLFGLLMVFYALEADVAARTVHAASAATVPVNTNGTSSSSKTAKDGCTETCGNINIPYPFGMDTSNCYRDISYKITCSYSNGPPVALLNPLPNGDRYEVLQIALDNIHINMVAPLTCNTTRYSDIVYNVPFPISNTLNILTVLGCNVYGTVSSLTDLAEPSHRIDDKTSLNSKSRGCQSRCDRYTSSPLSHCSGYGCCKTKVPKGLTSYSIQTGRFRFDDTDSKYPCVRAFLVDQEYPGAEGLLQSSTNDSFIPVILDWAISDVKTCKEAQRNLSSYACGRNSYCLESQNGPGYQCKCSKGYAGNPYLHDGCQDIDECKEPHKCRKDVICSNTLGSYNCSCPPDKKLEINELINYCKPDEQRLPADQENKRRLRIVVIESSGIGSSHSSGTSYKSDSSCAPPTYVPE</sequence>
<keyword evidence="4" id="KW-1015">Disulfide bond</keyword>
<dbReference type="Proteomes" id="UP001202328">
    <property type="component" value="Unassembled WGS sequence"/>
</dbReference>
<evidence type="ECO:0000256" key="3">
    <source>
        <dbReference type="ARBA" id="ARBA00022729"/>
    </source>
</evidence>
<evidence type="ECO:0000313" key="10">
    <source>
        <dbReference type="Proteomes" id="UP001202328"/>
    </source>
</evidence>